<dbReference type="InterPro" id="IPR003607">
    <property type="entry name" value="HD/PDEase_dom"/>
</dbReference>
<dbReference type="GO" id="GO:0004114">
    <property type="term" value="F:3',5'-cyclic-nucleotide phosphodiesterase activity"/>
    <property type="evidence" value="ECO:0007669"/>
    <property type="project" value="InterPro"/>
</dbReference>
<dbReference type="PANTHER" id="PTHR11920">
    <property type="entry name" value="GUANYLYL CYCLASE"/>
    <property type="match status" value="1"/>
</dbReference>
<keyword evidence="1" id="KW-0547">Nucleotide-binding</keyword>
<gene>
    <name evidence="7" type="ORF">IV203_004149</name>
</gene>
<organism evidence="7 8">
    <name type="scientific">Nitzschia inconspicua</name>
    <dbReference type="NCBI Taxonomy" id="303405"/>
    <lineage>
        <taxon>Eukaryota</taxon>
        <taxon>Sar</taxon>
        <taxon>Stramenopiles</taxon>
        <taxon>Ochrophyta</taxon>
        <taxon>Bacillariophyta</taxon>
        <taxon>Bacillariophyceae</taxon>
        <taxon>Bacillariophycidae</taxon>
        <taxon>Bacillariales</taxon>
        <taxon>Bacillariaceae</taxon>
        <taxon>Nitzschia</taxon>
    </lineage>
</organism>
<feature type="region of interest" description="Disordered" evidence="3">
    <location>
        <begin position="41"/>
        <end position="63"/>
    </location>
</feature>
<feature type="domain" description="Guanylate cyclase" evidence="5">
    <location>
        <begin position="554"/>
        <end position="688"/>
    </location>
</feature>
<dbReference type="SMART" id="SM00471">
    <property type="entry name" value="HDc"/>
    <property type="match status" value="1"/>
</dbReference>
<comment type="caution">
    <text evidence="7">The sequence shown here is derived from an EMBL/GenBank/DDBJ whole genome shotgun (WGS) entry which is preliminary data.</text>
</comment>
<dbReference type="GO" id="GO:0004383">
    <property type="term" value="F:guanylate cyclase activity"/>
    <property type="evidence" value="ECO:0007669"/>
    <property type="project" value="TreeGrafter"/>
</dbReference>
<dbReference type="GO" id="GO:0005886">
    <property type="term" value="C:plasma membrane"/>
    <property type="evidence" value="ECO:0007669"/>
    <property type="project" value="TreeGrafter"/>
</dbReference>
<dbReference type="AlphaFoldDB" id="A0A9K3PPL5"/>
<dbReference type="GO" id="GO:0004016">
    <property type="term" value="F:adenylate cyclase activity"/>
    <property type="evidence" value="ECO:0007669"/>
    <property type="project" value="TreeGrafter"/>
</dbReference>
<feature type="transmembrane region" description="Helical" evidence="4">
    <location>
        <begin position="440"/>
        <end position="463"/>
    </location>
</feature>
<dbReference type="PROSITE" id="PS51845">
    <property type="entry name" value="PDEASE_I_2"/>
    <property type="match status" value="1"/>
</dbReference>
<keyword evidence="4" id="KW-0472">Membrane</keyword>
<keyword evidence="4" id="KW-1133">Transmembrane helix</keyword>
<evidence type="ECO:0000313" key="7">
    <source>
        <dbReference type="EMBL" id="KAG7354793.1"/>
    </source>
</evidence>
<proteinExistence type="predicted"/>
<dbReference type="InterPro" id="IPR001054">
    <property type="entry name" value="A/G_cyclase"/>
</dbReference>
<dbReference type="PANTHER" id="PTHR11920:SF335">
    <property type="entry name" value="GUANYLATE CYCLASE"/>
    <property type="match status" value="1"/>
</dbReference>
<reference evidence="7" key="2">
    <citation type="submission" date="2021-04" db="EMBL/GenBank/DDBJ databases">
        <authorList>
            <person name="Podell S."/>
        </authorList>
    </citation>
    <scope>NUCLEOTIDE SEQUENCE</scope>
    <source>
        <strain evidence="7">Hildebrandi</strain>
    </source>
</reference>
<dbReference type="PROSITE" id="PS50125">
    <property type="entry name" value="GUANYLATE_CYCLASE_2"/>
    <property type="match status" value="1"/>
</dbReference>
<reference evidence="7" key="1">
    <citation type="journal article" date="2021" name="Sci. Rep.">
        <title>Diploid genomic architecture of Nitzschia inconspicua, an elite biomass production diatom.</title>
        <authorList>
            <person name="Oliver A."/>
            <person name="Podell S."/>
            <person name="Pinowska A."/>
            <person name="Traller J.C."/>
            <person name="Smith S.R."/>
            <person name="McClure R."/>
            <person name="Beliaev A."/>
            <person name="Bohutskyi P."/>
            <person name="Hill E.A."/>
            <person name="Rabines A."/>
            <person name="Zheng H."/>
            <person name="Allen L.Z."/>
            <person name="Kuo A."/>
            <person name="Grigoriev I.V."/>
            <person name="Allen A.E."/>
            <person name="Hazlebeck D."/>
            <person name="Allen E.E."/>
        </authorList>
    </citation>
    <scope>NUCLEOTIDE SEQUENCE</scope>
    <source>
        <strain evidence="7">Hildebrandi</strain>
    </source>
</reference>
<dbReference type="InterPro" id="IPR002073">
    <property type="entry name" value="PDEase_catalytic_dom"/>
</dbReference>
<dbReference type="GO" id="GO:0035556">
    <property type="term" value="P:intracellular signal transduction"/>
    <property type="evidence" value="ECO:0007669"/>
    <property type="project" value="InterPro"/>
</dbReference>
<dbReference type="InterPro" id="IPR050401">
    <property type="entry name" value="Cyclic_nucleotide_synthase"/>
</dbReference>
<feature type="domain" description="PDEase" evidence="6">
    <location>
        <begin position="805"/>
        <end position="1035"/>
    </location>
</feature>
<keyword evidence="4" id="KW-0812">Transmembrane</keyword>
<evidence type="ECO:0000259" key="5">
    <source>
        <dbReference type="PROSITE" id="PS50125"/>
    </source>
</evidence>
<evidence type="ECO:0000256" key="1">
    <source>
        <dbReference type="ARBA" id="ARBA00022741"/>
    </source>
</evidence>
<dbReference type="Pfam" id="PF00233">
    <property type="entry name" value="PDEase_I"/>
    <property type="match status" value="1"/>
</dbReference>
<dbReference type="CDD" id="cd07302">
    <property type="entry name" value="CHD"/>
    <property type="match status" value="1"/>
</dbReference>
<evidence type="ECO:0000256" key="2">
    <source>
        <dbReference type="ARBA" id="ARBA00023239"/>
    </source>
</evidence>
<dbReference type="OrthoDB" id="546632at2759"/>
<dbReference type="GO" id="GO:0007168">
    <property type="term" value="P:receptor guanylyl cyclase signaling pathway"/>
    <property type="evidence" value="ECO:0007669"/>
    <property type="project" value="TreeGrafter"/>
</dbReference>
<evidence type="ECO:0000313" key="8">
    <source>
        <dbReference type="Proteomes" id="UP000693970"/>
    </source>
</evidence>
<sequence>MPKALPTTCKLKKGATIIELSETHSEDLIMPKLNPAVEADESKSHDWDLDSSRADGTGSSSSIEREDNVPVFAKKENKNVLRSKILVFIVLLLATGLVSFFTYYFLSQEEKGNFEAQYLNFQIEIIDGGTRQAEAFLGKLLTISNTITAFTHTTGNNSWPNVTIQNFDILTSTAFEEEVGPEFFLFAPIVEKSQKKGWEEYAMQHQGWIKDDLALRKEEDIDPGSINEEIFPYNYDKESAQNVDFSLPLWQMGPVPTSADIVMMDLYTQASFRRMVDDAFLARHILLSEVVDQTFFWEDISVYGTEIDLADDPRSFAIQPVYDSFEDNATLTAFVFAVVPWNTYFVDILPHGIENFVVQVNDTCGSSFAYLLNGPEVEYLGEGFNPDSNYDYLSQTADFAAFTRFEEQAVNNSVKLHCVYKISVHATYEYASSFETTKPMYLTIIVMTVFVFTAMVFVLYDLMVQRRQDKVMKAAQKTTAIVSSLFPKNVQKRILASAFEDDDDKKRSRLSTSGKDKLRTYFDHGVNEESDIPPDSKHGPGFDKPIADFFPDTTIMFADIVGFTAWSSTREPSQVFTLLETIYNQFDRLAKVRKVFKVETVGDCYVAVAGLPDPRKDHAVVMARFARDCLSSLQQMTKELEVTLGPDTADLSMRIGLHSGPVTAGVLRGDRARFQLFGDTMNTASRMESTGFPNKIHVSNEFVHCLEEAGKSRWVSQREDKVFVKGKGYLQTYFLYTQRGNYLNNCDATSSNGDSNPVVAQAEKVKASLVLASNESLSIHDHSAQVGSHGAAKNDGKIERLVEWNVDLLSNLLKEIIASRQSRGVSSDPKKVHMISDEAKNVGRAGNAILEVQEIIKLPAYHGKKEVDPARIVLDDKVVQQLRKFISHVAHLYQNNPFHNFEHASHVSMSVVKLLSRIIAPDMKELGNNVNAQNLHDHTYGITSDPLTRFAVILSALIHDVDHPGVPNAQLIKENDPMAKQYENKSIAEQNSVDLAWGLLHEPAYNDLCKCIYQTEGELIRFRQLIVNTVMATDIMDKDLKTLRNNKWDKAFKDLDPKESERDRINRKATIVIEHLIQASDVAHTMQHWHIYRKWNARLFEEMYKAYVEGRAEKDPSEFWYNGELGFLDFYVIPLAKKLKECGVFGVSSDEYLQYAMNNRAEWERKGEAVVKELVQKVQSDPNYRAAAAAIEQVDVKTLDKLTELDEN</sequence>
<evidence type="ECO:0000259" key="6">
    <source>
        <dbReference type="PROSITE" id="PS51845"/>
    </source>
</evidence>
<feature type="compositionally biased region" description="Basic and acidic residues" evidence="3">
    <location>
        <begin position="41"/>
        <end position="53"/>
    </location>
</feature>
<evidence type="ECO:0000256" key="4">
    <source>
        <dbReference type="SAM" id="Phobius"/>
    </source>
</evidence>
<dbReference type="EMBL" id="JAGRRH010000016">
    <property type="protein sequence ID" value="KAG7354793.1"/>
    <property type="molecule type" value="Genomic_DNA"/>
</dbReference>
<dbReference type="GO" id="GO:0000166">
    <property type="term" value="F:nucleotide binding"/>
    <property type="evidence" value="ECO:0007669"/>
    <property type="project" value="UniProtKB-KW"/>
</dbReference>
<dbReference type="Pfam" id="PF00211">
    <property type="entry name" value="Guanylate_cyc"/>
    <property type="match status" value="1"/>
</dbReference>
<feature type="transmembrane region" description="Helical" evidence="4">
    <location>
        <begin position="85"/>
        <end position="106"/>
    </location>
</feature>
<keyword evidence="2" id="KW-0456">Lyase</keyword>
<keyword evidence="8" id="KW-1185">Reference proteome</keyword>
<name>A0A9K3PPL5_9STRA</name>
<dbReference type="GO" id="GO:0001653">
    <property type="term" value="F:peptide receptor activity"/>
    <property type="evidence" value="ECO:0007669"/>
    <property type="project" value="TreeGrafter"/>
</dbReference>
<accession>A0A9K3PPL5</accession>
<protein>
    <submittedName>
        <fullName evidence="7">Adenylate/guanylate cyclase</fullName>
    </submittedName>
</protein>
<evidence type="ECO:0000256" key="3">
    <source>
        <dbReference type="SAM" id="MobiDB-lite"/>
    </source>
</evidence>
<dbReference type="Proteomes" id="UP000693970">
    <property type="component" value="Unassembled WGS sequence"/>
</dbReference>
<dbReference type="SMART" id="SM00044">
    <property type="entry name" value="CYCc"/>
    <property type="match status" value="1"/>
</dbReference>